<feature type="DNA-binding region" description="Fork-head" evidence="7">
    <location>
        <begin position="79"/>
        <end position="178"/>
    </location>
</feature>
<dbReference type="GO" id="GO:0046332">
    <property type="term" value="F:SMAD binding"/>
    <property type="evidence" value="ECO:0007669"/>
    <property type="project" value="UniProtKB-ARBA"/>
</dbReference>
<feature type="region of interest" description="Disordered" evidence="8">
    <location>
        <begin position="1"/>
        <end position="77"/>
    </location>
</feature>
<dbReference type="KEGG" id="pgut:117666984"/>
<feature type="compositionally biased region" description="Low complexity" evidence="8">
    <location>
        <begin position="245"/>
        <end position="258"/>
    </location>
</feature>
<dbReference type="InParanoid" id="A0A6P9C7Z8"/>
<dbReference type="GO" id="GO:0007179">
    <property type="term" value="P:transforming growth factor beta receptor signaling pathway"/>
    <property type="evidence" value="ECO:0007669"/>
    <property type="project" value="TreeGrafter"/>
</dbReference>
<evidence type="ECO:0000256" key="8">
    <source>
        <dbReference type="SAM" id="MobiDB-lite"/>
    </source>
</evidence>
<keyword evidence="3 7" id="KW-0238">DNA-binding</keyword>
<dbReference type="RefSeq" id="XP_034275995.2">
    <property type="nucleotide sequence ID" value="XM_034420104.2"/>
</dbReference>
<evidence type="ECO:0000256" key="6">
    <source>
        <dbReference type="ARBA" id="ARBA00023242"/>
    </source>
</evidence>
<dbReference type="SMART" id="SM00339">
    <property type="entry name" value="FH"/>
    <property type="match status" value="1"/>
</dbReference>
<evidence type="ECO:0000256" key="1">
    <source>
        <dbReference type="ARBA" id="ARBA00004123"/>
    </source>
</evidence>
<keyword evidence="4" id="KW-0010">Activator</keyword>
<evidence type="ECO:0000256" key="7">
    <source>
        <dbReference type="PROSITE-ProRule" id="PRU00089"/>
    </source>
</evidence>
<dbReference type="GO" id="GO:0001228">
    <property type="term" value="F:DNA-binding transcription activator activity, RNA polymerase II-specific"/>
    <property type="evidence" value="ECO:0007669"/>
    <property type="project" value="TreeGrafter"/>
</dbReference>
<dbReference type="Gene3D" id="1.10.10.10">
    <property type="entry name" value="Winged helix-like DNA-binding domain superfamily/Winged helix DNA-binding domain"/>
    <property type="match status" value="1"/>
</dbReference>
<dbReference type="Proteomes" id="UP001652622">
    <property type="component" value="Unplaced"/>
</dbReference>
<feature type="compositionally biased region" description="Basic residues" evidence="8">
    <location>
        <begin position="68"/>
        <end position="77"/>
    </location>
</feature>
<dbReference type="SUPFAM" id="SSF46785">
    <property type="entry name" value="Winged helix' DNA-binding domain"/>
    <property type="match status" value="1"/>
</dbReference>
<dbReference type="PANTHER" id="PTHR47316:SF1">
    <property type="entry name" value="FORKHEAD BOX PROTEIN H1"/>
    <property type="match status" value="1"/>
</dbReference>
<dbReference type="GO" id="GO:0032444">
    <property type="term" value="C:activin responsive factor complex"/>
    <property type="evidence" value="ECO:0007669"/>
    <property type="project" value="TreeGrafter"/>
</dbReference>
<comment type="subcellular location">
    <subcellularLocation>
        <location evidence="1 7">Nucleus</location>
    </subcellularLocation>
</comment>
<proteinExistence type="predicted"/>
<evidence type="ECO:0000256" key="5">
    <source>
        <dbReference type="ARBA" id="ARBA00023163"/>
    </source>
</evidence>
<dbReference type="PROSITE" id="PS00658">
    <property type="entry name" value="FORK_HEAD_2"/>
    <property type="match status" value="1"/>
</dbReference>
<evidence type="ECO:0000256" key="2">
    <source>
        <dbReference type="ARBA" id="ARBA00023015"/>
    </source>
</evidence>
<evidence type="ECO:0000259" key="9">
    <source>
        <dbReference type="PROSITE" id="PS50039"/>
    </source>
</evidence>
<evidence type="ECO:0000256" key="4">
    <source>
        <dbReference type="ARBA" id="ARBA00023159"/>
    </source>
</evidence>
<organism evidence="10 11">
    <name type="scientific">Pantherophis guttatus</name>
    <name type="common">Corn snake</name>
    <name type="synonym">Elaphe guttata</name>
    <dbReference type="NCBI Taxonomy" id="94885"/>
    <lineage>
        <taxon>Eukaryota</taxon>
        <taxon>Metazoa</taxon>
        <taxon>Chordata</taxon>
        <taxon>Craniata</taxon>
        <taxon>Vertebrata</taxon>
        <taxon>Euteleostomi</taxon>
        <taxon>Lepidosauria</taxon>
        <taxon>Squamata</taxon>
        <taxon>Bifurcata</taxon>
        <taxon>Unidentata</taxon>
        <taxon>Episquamata</taxon>
        <taxon>Toxicofera</taxon>
        <taxon>Serpentes</taxon>
        <taxon>Colubroidea</taxon>
        <taxon>Colubridae</taxon>
        <taxon>Colubrinae</taxon>
        <taxon>Pantherophis</taxon>
    </lineage>
</organism>
<dbReference type="InterPro" id="IPR036390">
    <property type="entry name" value="WH_DNA-bd_sf"/>
</dbReference>
<evidence type="ECO:0000313" key="11">
    <source>
        <dbReference type="RefSeq" id="XP_034275995.2"/>
    </source>
</evidence>
<feature type="domain" description="Fork-head" evidence="9">
    <location>
        <begin position="79"/>
        <end position="178"/>
    </location>
</feature>
<keyword evidence="6 7" id="KW-0539">Nucleus</keyword>
<dbReference type="PROSITE" id="PS50039">
    <property type="entry name" value="FORK_HEAD_3"/>
    <property type="match status" value="1"/>
</dbReference>
<keyword evidence="5" id="KW-0804">Transcription</keyword>
<protein>
    <submittedName>
        <fullName evidence="11">Forkhead box protein H1-like</fullName>
    </submittedName>
</protein>
<dbReference type="InterPro" id="IPR047511">
    <property type="entry name" value="FH_FOXH1"/>
</dbReference>
<sequence length="390" mass="42164">MLSQEKETPQEPPDLSQVWEAKCGGSPARGPRAALQPDGEMQEADGGSPAAGARSQRKARGAPEQPPRRPKKRYSRHAKPPYSYLAMIALVLTAAPGKKLKLAQITQRISTFFPFFKESYQGWKDSIRHNLSANDCFRMVLKDPSKPKGKGNYWTVDVERIPPEALKLQNTAISRQEEVTFAPDLSPFVLQGHPYVPPGDAPDPQTPLPAEAHPIKEEETPEPPCKKAFTISSLLNPPSEDGRAEPSSPSSEGASVGRLHPPLGEGGQEGPCPPASPPQLPPACSTDCFQLPPWHNHGTLSPAGGPLPLPTFVTIPASLSLPCCTLGPAPYMSSPYWNLVTAPYSPHPYPGLAPGPLEVQQAGRVPDASWLAPLPWVVPFQPLPPHHYPF</sequence>
<evidence type="ECO:0000313" key="10">
    <source>
        <dbReference type="Proteomes" id="UP001652622"/>
    </source>
</evidence>
<dbReference type="InterPro" id="IPR030456">
    <property type="entry name" value="TF_fork_head_CS_2"/>
</dbReference>
<keyword evidence="10" id="KW-1185">Reference proteome</keyword>
<dbReference type="InterPro" id="IPR052327">
    <property type="entry name" value="Activin_resp_transcr_regulator"/>
</dbReference>
<name>A0A6P9C7Z8_PANGU</name>
<dbReference type="Pfam" id="PF00250">
    <property type="entry name" value="Forkhead"/>
    <property type="match status" value="1"/>
</dbReference>
<gene>
    <name evidence="11" type="primary">LOC117666984</name>
</gene>
<dbReference type="GeneID" id="117666984"/>
<dbReference type="CDD" id="cd20022">
    <property type="entry name" value="FH_FOXH"/>
    <property type="match status" value="1"/>
</dbReference>
<keyword evidence="2" id="KW-0805">Transcription regulation</keyword>
<dbReference type="PANTHER" id="PTHR47316">
    <property type="entry name" value="FORKHEAD BOX PROTEIN H1"/>
    <property type="match status" value="1"/>
</dbReference>
<dbReference type="InterPro" id="IPR036388">
    <property type="entry name" value="WH-like_DNA-bd_sf"/>
</dbReference>
<dbReference type="InterPro" id="IPR001766">
    <property type="entry name" value="Fork_head_dom"/>
</dbReference>
<accession>A0A6P9C7Z8</accession>
<dbReference type="GO" id="GO:0000976">
    <property type="term" value="F:transcription cis-regulatory region binding"/>
    <property type="evidence" value="ECO:0007669"/>
    <property type="project" value="TreeGrafter"/>
</dbReference>
<reference evidence="11" key="1">
    <citation type="submission" date="2025-08" db="UniProtKB">
        <authorList>
            <consortium name="RefSeq"/>
        </authorList>
    </citation>
    <scope>IDENTIFICATION</scope>
    <source>
        <tissue evidence="11">Blood</tissue>
    </source>
</reference>
<evidence type="ECO:0000256" key="3">
    <source>
        <dbReference type="ARBA" id="ARBA00023125"/>
    </source>
</evidence>
<feature type="compositionally biased region" description="Pro residues" evidence="8">
    <location>
        <begin position="195"/>
        <end position="207"/>
    </location>
</feature>
<feature type="region of interest" description="Disordered" evidence="8">
    <location>
        <begin position="190"/>
        <end position="279"/>
    </location>
</feature>
<dbReference type="PRINTS" id="PR00053">
    <property type="entry name" value="FORKHEAD"/>
</dbReference>
<dbReference type="AlphaFoldDB" id="A0A6P9C7Z8"/>